<dbReference type="Pfam" id="PF08402">
    <property type="entry name" value="TOBE_2"/>
    <property type="match status" value="1"/>
</dbReference>
<dbReference type="EC" id="7.5.2.13" evidence="13"/>
<sequence length="380" mass="41880">MADISIDGLTKKFDDVTAVDDIDLEIGDEEFLVLVGPSGCGKSTTLRMIAGLESITSGELRIGGRRVNDLPPKERSIAMVFQNYALYPHMTGAENMKFGMKSVSDYTDDEIDERVEEAAEILDIPELLDRRPRELSGGERQRVAIGRALVREPEVFLLDEPLSNLDAKLRVQMRAELLQLHQELDATTLYVTHDQTEAMTLGDRVAVLNDGHIEQVDPPQVLYDYPETRFVAEFIGSPAMNVLPVDLKYDSDGVRAVHGAFDLSLPDGERFTDRPPAAAFGVRPEDVSLAANAPDDAQTFEAEVSVTEPLGESLLIHCYVGSDELHVKAEARSAINPGDTLELAVDEQRLHVFDDAGRAIYHSSKREEAASDTVYTTPEP</sequence>
<dbReference type="PANTHER" id="PTHR43875:SF15">
    <property type="entry name" value="TREHALOSE IMPORT ATP-BINDING PROTEIN SUGC"/>
    <property type="match status" value="1"/>
</dbReference>
<dbReference type="FunFam" id="3.40.50.300:FF:000042">
    <property type="entry name" value="Maltose/maltodextrin ABC transporter, ATP-binding protein"/>
    <property type="match status" value="1"/>
</dbReference>
<reference evidence="15 16" key="1">
    <citation type="submission" date="2020-08" db="EMBL/GenBank/DDBJ databases">
        <authorList>
            <person name="Seo M.-J."/>
        </authorList>
    </citation>
    <scope>NUCLEOTIDE SEQUENCE [LARGE SCALE GENOMIC DNA]</scope>
    <source>
        <strain evidence="15 16">MBLA0160</strain>
    </source>
</reference>
<evidence type="ECO:0000256" key="9">
    <source>
        <dbReference type="ARBA" id="ARBA00051890"/>
    </source>
</evidence>
<dbReference type="InterPro" id="IPR003593">
    <property type="entry name" value="AAA+_ATPase"/>
</dbReference>
<evidence type="ECO:0000256" key="3">
    <source>
        <dbReference type="ARBA" id="ARBA00022475"/>
    </source>
</evidence>
<evidence type="ECO:0000256" key="8">
    <source>
        <dbReference type="ARBA" id="ARBA00050355"/>
    </source>
</evidence>
<keyword evidence="5 15" id="KW-0067">ATP-binding</keyword>
<dbReference type="InterPro" id="IPR013611">
    <property type="entry name" value="Transp-assoc_OB_typ2"/>
</dbReference>
<dbReference type="InterPro" id="IPR047641">
    <property type="entry name" value="ABC_transpr_MalK/UgpC-like"/>
</dbReference>
<dbReference type="Gene3D" id="2.40.50.140">
    <property type="entry name" value="Nucleic acid-binding proteins"/>
    <property type="match status" value="1"/>
</dbReference>
<dbReference type="InterPro" id="IPR015855">
    <property type="entry name" value="ABC_transpr_MalK-like"/>
</dbReference>
<evidence type="ECO:0000256" key="12">
    <source>
        <dbReference type="ARBA" id="ARBA00065962"/>
    </source>
</evidence>
<dbReference type="InterPro" id="IPR027417">
    <property type="entry name" value="P-loop_NTPase"/>
</dbReference>
<keyword evidence="4" id="KW-0547">Nucleotide-binding</keyword>
<gene>
    <name evidence="15" type="primary">ugpC</name>
    <name evidence="15" type="ORF">H5V44_11440</name>
</gene>
<dbReference type="InterPro" id="IPR008995">
    <property type="entry name" value="Mo/tungstate-bd_C_term_dom"/>
</dbReference>
<evidence type="ECO:0000256" key="5">
    <source>
        <dbReference type="ARBA" id="ARBA00022840"/>
    </source>
</evidence>
<dbReference type="InterPro" id="IPR017871">
    <property type="entry name" value="ABC_transporter-like_CS"/>
</dbReference>
<comment type="subcellular location">
    <subcellularLocation>
        <location evidence="1">Cell membrane</location>
        <topology evidence="1">Peripheral membrane protein</topology>
    </subcellularLocation>
</comment>
<comment type="function">
    <text evidence="10">Part of the ABC transporter complex XacGHIJK involved in the uptake of xylose and arabinose. Responsible for energy coupling to the transport system.</text>
</comment>
<evidence type="ECO:0000256" key="6">
    <source>
        <dbReference type="ARBA" id="ARBA00022967"/>
    </source>
</evidence>
<feature type="domain" description="ABC transporter" evidence="14">
    <location>
        <begin position="4"/>
        <end position="235"/>
    </location>
</feature>
<dbReference type="Gene3D" id="3.40.50.300">
    <property type="entry name" value="P-loop containing nucleotide triphosphate hydrolases"/>
    <property type="match status" value="1"/>
</dbReference>
<dbReference type="PROSITE" id="PS00211">
    <property type="entry name" value="ABC_TRANSPORTER_1"/>
    <property type="match status" value="1"/>
</dbReference>
<dbReference type="CDD" id="cd03301">
    <property type="entry name" value="ABC_MalK_N"/>
    <property type="match status" value="1"/>
</dbReference>
<comment type="caution">
    <text evidence="15">The sequence shown here is derived from an EMBL/GenBank/DDBJ whole genome shotgun (WGS) entry which is preliminary data.</text>
</comment>
<evidence type="ECO:0000256" key="11">
    <source>
        <dbReference type="ARBA" id="ARBA00061029"/>
    </source>
</evidence>
<dbReference type="GO" id="GO:0005524">
    <property type="term" value="F:ATP binding"/>
    <property type="evidence" value="ECO:0007669"/>
    <property type="project" value="UniProtKB-KW"/>
</dbReference>
<dbReference type="GO" id="GO:0055052">
    <property type="term" value="C:ATP-binding cassette (ABC) transporter complex, substrate-binding subunit-containing"/>
    <property type="evidence" value="ECO:0007669"/>
    <property type="project" value="TreeGrafter"/>
</dbReference>
<keyword evidence="2" id="KW-0813">Transport</keyword>
<evidence type="ECO:0000256" key="7">
    <source>
        <dbReference type="ARBA" id="ARBA00023136"/>
    </source>
</evidence>
<comment type="catalytic activity">
    <reaction evidence="8">
        <text>D-xylose(out) + ATP + H2O = D-xylose(in) + ADP + phosphate + H(+)</text>
        <dbReference type="Rhea" id="RHEA:29899"/>
        <dbReference type="ChEBI" id="CHEBI:15377"/>
        <dbReference type="ChEBI" id="CHEBI:15378"/>
        <dbReference type="ChEBI" id="CHEBI:30616"/>
        <dbReference type="ChEBI" id="CHEBI:43474"/>
        <dbReference type="ChEBI" id="CHEBI:53455"/>
        <dbReference type="ChEBI" id="CHEBI:456216"/>
        <dbReference type="EC" id="7.5.2.13"/>
    </reaction>
    <physiologicalReaction direction="left-to-right" evidence="8">
        <dbReference type="Rhea" id="RHEA:29900"/>
    </physiologicalReaction>
</comment>
<comment type="subunit">
    <text evidence="12">The complex is composed of two ATP-binding proteins (XacJ and XacK), two transmembrane proteins (XacH and XacI) and a solute-binding protein (XacG).</text>
</comment>
<evidence type="ECO:0000256" key="4">
    <source>
        <dbReference type="ARBA" id="ARBA00022741"/>
    </source>
</evidence>
<dbReference type="Gene3D" id="2.40.50.100">
    <property type="match status" value="1"/>
</dbReference>
<evidence type="ECO:0000313" key="15">
    <source>
        <dbReference type="EMBL" id="MBB6646889.1"/>
    </source>
</evidence>
<dbReference type="InterPro" id="IPR012340">
    <property type="entry name" value="NA-bd_OB-fold"/>
</dbReference>
<comment type="similarity">
    <text evidence="11">Belongs to the ABC transporter superfamily. Carbohydrate uptake transporter-1 (CUT1) (TC 3.A.1.1) family.</text>
</comment>
<dbReference type="Proteomes" id="UP000546257">
    <property type="component" value="Unassembled WGS sequence"/>
</dbReference>
<dbReference type="NCBIfam" id="NF008653">
    <property type="entry name" value="PRK11650.1"/>
    <property type="match status" value="1"/>
</dbReference>
<dbReference type="EMBL" id="JACKXD010000003">
    <property type="protein sequence ID" value="MBB6646889.1"/>
    <property type="molecule type" value="Genomic_DNA"/>
</dbReference>
<keyword evidence="6" id="KW-1278">Translocase</keyword>
<dbReference type="AlphaFoldDB" id="A0A7J9SLA3"/>
<evidence type="ECO:0000259" key="14">
    <source>
        <dbReference type="PROSITE" id="PS50893"/>
    </source>
</evidence>
<dbReference type="SMART" id="SM00382">
    <property type="entry name" value="AAA"/>
    <property type="match status" value="1"/>
</dbReference>
<evidence type="ECO:0000256" key="1">
    <source>
        <dbReference type="ARBA" id="ARBA00004202"/>
    </source>
</evidence>
<dbReference type="InterPro" id="IPR003439">
    <property type="entry name" value="ABC_transporter-like_ATP-bd"/>
</dbReference>
<dbReference type="GO" id="GO:0140359">
    <property type="term" value="F:ABC-type transporter activity"/>
    <property type="evidence" value="ECO:0007669"/>
    <property type="project" value="InterPro"/>
</dbReference>
<dbReference type="RefSeq" id="WP_185193230.1">
    <property type="nucleotide sequence ID" value="NZ_JACKXD010000003.1"/>
</dbReference>
<evidence type="ECO:0000256" key="2">
    <source>
        <dbReference type="ARBA" id="ARBA00022448"/>
    </source>
</evidence>
<evidence type="ECO:0000256" key="10">
    <source>
        <dbReference type="ARBA" id="ARBA00053454"/>
    </source>
</evidence>
<dbReference type="GO" id="GO:0016887">
    <property type="term" value="F:ATP hydrolysis activity"/>
    <property type="evidence" value="ECO:0007669"/>
    <property type="project" value="InterPro"/>
</dbReference>
<name>A0A7J9SLA3_9EURY</name>
<protein>
    <recommendedName>
        <fullName evidence="13">ABC-type D-xylose/L-arabinose transporter</fullName>
        <ecNumber evidence="13">7.5.2.13</ecNumber>
    </recommendedName>
</protein>
<dbReference type="SUPFAM" id="SSF50331">
    <property type="entry name" value="MOP-like"/>
    <property type="match status" value="1"/>
</dbReference>
<evidence type="ECO:0000256" key="13">
    <source>
        <dbReference type="ARBA" id="ARBA00066315"/>
    </source>
</evidence>
<evidence type="ECO:0000313" key="16">
    <source>
        <dbReference type="Proteomes" id="UP000546257"/>
    </source>
</evidence>
<keyword evidence="16" id="KW-1185">Reference proteome</keyword>
<comment type="catalytic activity">
    <reaction evidence="9">
        <text>L-arabinose(out) + ATP + H2O = L-arabinose(in) + ADP + phosphate + H(+)</text>
        <dbReference type="Rhea" id="RHEA:30007"/>
        <dbReference type="ChEBI" id="CHEBI:15377"/>
        <dbReference type="ChEBI" id="CHEBI:15378"/>
        <dbReference type="ChEBI" id="CHEBI:17535"/>
        <dbReference type="ChEBI" id="CHEBI:30616"/>
        <dbReference type="ChEBI" id="CHEBI:43474"/>
        <dbReference type="ChEBI" id="CHEBI:456216"/>
        <dbReference type="EC" id="7.5.2.13"/>
    </reaction>
    <physiologicalReaction direction="left-to-right" evidence="9">
        <dbReference type="Rhea" id="RHEA:30008"/>
    </physiologicalReaction>
</comment>
<dbReference type="PANTHER" id="PTHR43875">
    <property type="entry name" value="MALTODEXTRIN IMPORT ATP-BINDING PROTEIN MSMX"/>
    <property type="match status" value="1"/>
</dbReference>
<accession>A0A7J9SLA3</accession>
<organism evidence="15 16">
    <name type="scientific">Halobellus ruber</name>
    <dbReference type="NCBI Taxonomy" id="2761102"/>
    <lineage>
        <taxon>Archaea</taxon>
        <taxon>Methanobacteriati</taxon>
        <taxon>Methanobacteriota</taxon>
        <taxon>Stenosarchaea group</taxon>
        <taxon>Halobacteria</taxon>
        <taxon>Halobacteriales</taxon>
        <taxon>Haloferacaceae</taxon>
        <taxon>Halobellus</taxon>
    </lineage>
</organism>
<dbReference type="PROSITE" id="PS50893">
    <property type="entry name" value="ABC_TRANSPORTER_2"/>
    <property type="match status" value="1"/>
</dbReference>
<dbReference type="SUPFAM" id="SSF52540">
    <property type="entry name" value="P-loop containing nucleoside triphosphate hydrolases"/>
    <property type="match status" value="1"/>
</dbReference>
<dbReference type="Pfam" id="PF00005">
    <property type="entry name" value="ABC_tran"/>
    <property type="match status" value="1"/>
</dbReference>
<keyword evidence="7" id="KW-0472">Membrane</keyword>
<dbReference type="GO" id="GO:0008643">
    <property type="term" value="P:carbohydrate transport"/>
    <property type="evidence" value="ECO:0007669"/>
    <property type="project" value="InterPro"/>
</dbReference>
<keyword evidence="3" id="KW-1003">Cell membrane</keyword>
<proteinExistence type="inferred from homology"/>